<dbReference type="SUPFAM" id="SSF56059">
    <property type="entry name" value="Glutathione synthetase ATP-binding domain-like"/>
    <property type="match status" value="1"/>
</dbReference>
<name>A0A0S4LC70_9BACT</name>
<dbReference type="GO" id="GO:0018169">
    <property type="term" value="F:ribosomal S6-glutamic acid ligase activity"/>
    <property type="evidence" value="ECO:0007669"/>
    <property type="project" value="TreeGrafter"/>
</dbReference>
<dbReference type="GO" id="GO:0005737">
    <property type="term" value="C:cytoplasm"/>
    <property type="evidence" value="ECO:0007669"/>
    <property type="project" value="TreeGrafter"/>
</dbReference>
<evidence type="ECO:0000313" key="3">
    <source>
        <dbReference type="EMBL" id="CUS34208.1"/>
    </source>
</evidence>
<dbReference type="OrthoDB" id="1704979at2"/>
<dbReference type="GO" id="GO:0009432">
    <property type="term" value="P:SOS response"/>
    <property type="evidence" value="ECO:0007669"/>
    <property type="project" value="TreeGrafter"/>
</dbReference>
<evidence type="ECO:0000256" key="1">
    <source>
        <dbReference type="PROSITE-ProRule" id="PRU00409"/>
    </source>
</evidence>
<keyword evidence="1" id="KW-0547">Nucleotide-binding</keyword>
<dbReference type="GO" id="GO:0046872">
    <property type="term" value="F:metal ion binding"/>
    <property type="evidence" value="ECO:0007669"/>
    <property type="project" value="InterPro"/>
</dbReference>
<keyword evidence="1" id="KW-0067">ATP-binding</keyword>
<keyword evidence="4" id="KW-1185">Reference proteome</keyword>
<dbReference type="Gene3D" id="3.30.470.20">
    <property type="entry name" value="ATP-grasp fold, B domain"/>
    <property type="match status" value="1"/>
</dbReference>
<dbReference type="RefSeq" id="WP_139077115.1">
    <property type="nucleotide sequence ID" value="NZ_CZPZ01000008.1"/>
</dbReference>
<dbReference type="GO" id="GO:0005524">
    <property type="term" value="F:ATP binding"/>
    <property type="evidence" value="ECO:0007669"/>
    <property type="project" value="UniProtKB-UniRule"/>
</dbReference>
<dbReference type="InterPro" id="IPR011761">
    <property type="entry name" value="ATP-grasp"/>
</dbReference>
<dbReference type="EMBL" id="CZPZ01000008">
    <property type="protein sequence ID" value="CUS34208.1"/>
    <property type="molecule type" value="Genomic_DNA"/>
</dbReference>
<organism evidence="3 4">
    <name type="scientific">Candidatus Nitrospira nitrificans</name>
    <dbReference type="NCBI Taxonomy" id="1742973"/>
    <lineage>
        <taxon>Bacteria</taxon>
        <taxon>Pseudomonadati</taxon>
        <taxon>Nitrospirota</taxon>
        <taxon>Nitrospiria</taxon>
        <taxon>Nitrospirales</taxon>
        <taxon>Nitrospiraceae</taxon>
        <taxon>Nitrospira</taxon>
    </lineage>
</organism>
<sequence>MTAQLAIHHRSKSWSDRWIAYCDMHAIPYKLVNCLDSDILRQLTTCDGLLWHWSHGDAREQLVARHAIRAAEMMGVKVFPSTSTCWHFDDKIAQKYLLEAIGAPLVPTHVFYDLKDAFCWIGQASFPKVFKLRRGAGSKNVRLVYSATEARALAERAFSSGFSPIPHYGQDALKRYQTARERGELLNVVRRIPQVLAKISVARRMMGNEKGYVYFQDFIPGNNFDTRVVVIGDRAFAFTRNVPLGDFRASGSGENVYDPHRVNQKCVEIAFDVANKIGSQSLAYDFVIGESQQPFILEVSYAFGASKYIDVGHAVHSCPGHWDAKLNWHQGHMWPQDAILIDLLHEIDRSMK</sequence>
<evidence type="ECO:0000313" key="4">
    <source>
        <dbReference type="Proteomes" id="UP000198736"/>
    </source>
</evidence>
<evidence type="ECO:0000259" key="2">
    <source>
        <dbReference type="PROSITE" id="PS50975"/>
    </source>
</evidence>
<reference evidence="4" key="1">
    <citation type="submission" date="2015-10" db="EMBL/GenBank/DDBJ databases">
        <authorList>
            <person name="Luecker S."/>
            <person name="Luecker S."/>
        </authorList>
    </citation>
    <scope>NUCLEOTIDE SEQUENCE [LARGE SCALE GENOMIC DNA]</scope>
</reference>
<dbReference type="PROSITE" id="PS50975">
    <property type="entry name" value="ATP_GRASP"/>
    <property type="match status" value="1"/>
</dbReference>
<accession>A0A0S4LC70</accession>
<dbReference type="Pfam" id="PF08443">
    <property type="entry name" value="RimK"/>
    <property type="match status" value="1"/>
</dbReference>
<dbReference type="PANTHER" id="PTHR21621:SF0">
    <property type="entry name" value="BETA-CITRYLGLUTAMATE SYNTHASE B-RELATED"/>
    <property type="match status" value="1"/>
</dbReference>
<dbReference type="Proteomes" id="UP000198736">
    <property type="component" value="Unassembled WGS sequence"/>
</dbReference>
<feature type="domain" description="ATP-grasp" evidence="2">
    <location>
        <begin position="95"/>
        <end position="352"/>
    </location>
</feature>
<proteinExistence type="predicted"/>
<dbReference type="InterPro" id="IPR013651">
    <property type="entry name" value="ATP-grasp_RimK-type"/>
</dbReference>
<protein>
    <recommendedName>
        <fullName evidence="2">ATP-grasp domain-containing protein</fullName>
    </recommendedName>
</protein>
<dbReference type="STRING" id="1742973.COMA2_160035"/>
<dbReference type="AlphaFoldDB" id="A0A0S4LC70"/>
<dbReference type="Gene3D" id="3.30.1490.20">
    <property type="entry name" value="ATP-grasp fold, A domain"/>
    <property type="match status" value="1"/>
</dbReference>
<dbReference type="PANTHER" id="PTHR21621">
    <property type="entry name" value="RIBOSOMAL PROTEIN S6 MODIFICATION PROTEIN"/>
    <property type="match status" value="1"/>
</dbReference>
<gene>
    <name evidence="3" type="ORF">COMA2_160035</name>
</gene>
<dbReference type="InterPro" id="IPR013815">
    <property type="entry name" value="ATP_grasp_subdomain_1"/>
</dbReference>